<dbReference type="KEGG" id="dps:DP2616"/>
<dbReference type="AlphaFoldDB" id="Q6AJY1"/>
<protein>
    <submittedName>
        <fullName evidence="1">Uncharacterized protein</fullName>
    </submittedName>
</protein>
<dbReference type="STRING" id="177439.DP2616"/>
<accession>Q6AJY1</accession>
<organism evidence="1 2">
    <name type="scientific">Desulfotalea psychrophila (strain LSv54 / DSM 12343)</name>
    <dbReference type="NCBI Taxonomy" id="177439"/>
    <lineage>
        <taxon>Bacteria</taxon>
        <taxon>Pseudomonadati</taxon>
        <taxon>Thermodesulfobacteriota</taxon>
        <taxon>Desulfobulbia</taxon>
        <taxon>Desulfobulbales</taxon>
        <taxon>Desulfocapsaceae</taxon>
        <taxon>Desulfotalea</taxon>
    </lineage>
</organism>
<name>Q6AJY1_DESPS</name>
<evidence type="ECO:0000313" key="1">
    <source>
        <dbReference type="EMBL" id="CAG37345.1"/>
    </source>
</evidence>
<dbReference type="Proteomes" id="UP000000602">
    <property type="component" value="Chromosome"/>
</dbReference>
<proteinExistence type="predicted"/>
<dbReference type="EMBL" id="CR522870">
    <property type="protein sequence ID" value="CAG37345.1"/>
    <property type="molecule type" value="Genomic_DNA"/>
</dbReference>
<dbReference type="HOGENOM" id="CLU_2507278_0_0_7"/>
<sequence>MVLSLLIKVYQIELSYWHLIKSEPVKVNENFFCDRLKTALLFVFVRGWGLDRKMYIDEIAGNSWNSFSLLFLDKDGCLWLLKYVR</sequence>
<gene>
    <name evidence="1" type="ordered locus">DP2616</name>
</gene>
<reference evidence="2" key="1">
    <citation type="journal article" date="2004" name="Environ. Microbiol.">
        <title>The genome of Desulfotalea psychrophila, a sulfate-reducing bacterium from permanently cold Arctic sediments.</title>
        <authorList>
            <person name="Rabus R."/>
            <person name="Ruepp A."/>
            <person name="Frickey T."/>
            <person name="Rattei T."/>
            <person name="Fartmann B."/>
            <person name="Stark M."/>
            <person name="Bauer M."/>
            <person name="Zibat A."/>
            <person name="Lombardot T."/>
            <person name="Becker I."/>
            <person name="Amann J."/>
            <person name="Gellner K."/>
            <person name="Teeling H."/>
            <person name="Leuschner W.D."/>
            <person name="Gloeckner F.-O."/>
            <person name="Lupas A.N."/>
            <person name="Amann R."/>
            <person name="Klenk H.-P."/>
        </authorList>
    </citation>
    <scope>NUCLEOTIDE SEQUENCE [LARGE SCALE GENOMIC DNA]</scope>
    <source>
        <strain evidence="2">DSM 12343 / LSv54</strain>
    </source>
</reference>
<evidence type="ECO:0000313" key="2">
    <source>
        <dbReference type="Proteomes" id="UP000000602"/>
    </source>
</evidence>
<keyword evidence="2" id="KW-1185">Reference proteome</keyword>